<evidence type="ECO:0000259" key="2">
    <source>
        <dbReference type="PROSITE" id="PS51352"/>
    </source>
</evidence>
<evidence type="ECO:0000313" key="4">
    <source>
        <dbReference type="Proteomes" id="UP001163726"/>
    </source>
</evidence>
<dbReference type="Gene3D" id="3.40.30.10">
    <property type="entry name" value="Glutaredoxin"/>
    <property type="match status" value="1"/>
</dbReference>
<dbReference type="PANTHER" id="PTHR42852">
    <property type="entry name" value="THIOL:DISULFIDE INTERCHANGE PROTEIN DSBE"/>
    <property type="match status" value="1"/>
</dbReference>
<protein>
    <submittedName>
        <fullName evidence="3">TlpA family protein disulfide reductase</fullName>
    </submittedName>
</protein>
<feature type="signal peptide" evidence="1">
    <location>
        <begin position="1"/>
        <end position="20"/>
    </location>
</feature>
<dbReference type="InterPro" id="IPR036249">
    <property type="entry name" value="Thioredoxin-like_sf"/>
</dbReference>
<proteinExistence type="predicted"/>
<gene>
    <name evidence="3" type="ORF">OLW01_12915</name>
</gene>
<sequence>MKSILSIFVLLVGLITPAVAEPAPDFKINDKTSLSDLKGKVVYVDFWASWCAPCRKSFPWLNELQTQYKEKGFTVIAVNVDVEKSMADEFLEQVPANFPIVYDPNSKIAKAYQLVGMPSSYIIGRDGEVKHMHAGFSSKKTAQYQQEIIELIKQ</sequence>
<dbReference type="EMBL" id="CP109965">
    <property type="protein sequence ID" value="WAJ70030.1"/>
    <property type="molecule type" value="Genomic_DNA"/>
</dbReference>
<dbReference type="PROSITE" id="PS51352">
    <property type="entry name" value="THIOREDOXIN_2"/>
    <property type="match status" value="1"/>
</dbReference>
<dbReference type="Proteomes" id="UP001163726">
    <property type="component" value="Chromosome"/>
</dbReference>
<keyword evidence="4" id="KW-1185">Reference proteome</keyword>
<evidence type="ECO:0000256" key="1">
    <source>
        <dbReference type="SAM" id="SignalP"/>
    </source>
</evidence>
<dbReference type="RefSeq" id="WP_268074329.1">
    <property type="nucleotide sequence ID" value="NZ_CP109965.1"/>
</dbReference>
<dbReference type="InterPro" id="IPR050553">
    <property type="entry name" value="Thioredoxin_ResA/DsbE_sf"/>
</dbReference>
<keyword evidence="1" id="KW-0732">Signal</keyword>
<name>A0ABY7ANK0_9ALTE</name>
<dbReference type="InterPro" id="IPR013766">
    <property type="entry name" value="Thioredoxin_domain"/>
</dbReference>
<dbReference type="Pfam" id="PF08534">
    <property type="entry name" value="Redoxin"/>
    <property type="match status" value="1"/>
</dbReference>
<organism evidence="3 4">
    <name type="scientific">Catenovulum adriaticum</name>
    <dbReference type="NCBI Taxonomy" id="2984846"/>
    <lineage>
        <taxon>Bacteria</taxon>
        <taxon>Pseudomonadati</taxon>
        <taxon>Pseudomonadota</taxon>
        <taxon>Gammaproteobacteria</taxon>
        <taxon>Alteromonadales</taxon>
        <taxon>Alteromonadaceae</taxon>
        <taxon>Catenovulum</taxon>
    </lineage>
</organism>
<dbReference type="CDD" id="cd02966">
    <property type="entry name" value="TlpA_like_family"/>
    <property type="match status" value="1"/>
</dbReference>
<feature type="domain" description="Thioredoxin" evidence="2">
    <location>
        <begin position="10"/>
        <end position="154"/>
    </location>
</feature>
<reference evidence="3" key="1">
    <citation type="submission" date="2022-10" db="EMBL/GenBank/DDBJ databases">
        <title>Catenovulum adriacola sp. nov. isolated in the Harbour of Susak.</title>
        <authorList>
            <person name="Schoch T."/>
            <person name="Reich S.J."/>
            <person name="Stoeferle S."/>
            <person name="Flaiz M."/>
            <person name="Kazda M."/>
            <person name="Riedel C.U."/>
            <person name="Duerre P."/>
        </authorList>
    </citation>
    <scope>NUCLEOTIDE SEQUENCE</scope>
    <source>
        <strain evidence="3">TS8</strain>
    </source>
</reference>
<accession>A0ABY7ANK0</accession>
<dbReference type="PANTHER" id="PTHR42852:SF18">
    <property type="entry name" value="CHROMOSOME UNDETERMINED SCAFFOLD_47, WHOLE GENOME SHOTGUN SEQUENCE"/>
    <property type="match status" value="1"/>
</dbReference>
<dbReference type="SUPFAM" id="SSF52833">
    <property type="entry name" value="Thioredoxin-like"/>
    <property type="match status" value="1"/>
</dbReference>
<feature type="chain" id="PRO_5047391053" evidence="1">
    <location>
        <begin position="21"/>
        <end position="154"/>
    </location>
</feature>
<dbReference type="InterPro" id="IPR013740">
    <property type="entry name" value="Redoxin"/>
</dbReference>
<evidence type="ECO:0000313" key="3">
    <source>
        <dbReference type="EMBL" id="WAJ70030.1"/>
    </source>
</evidence>